<protein>
    <submittedName>
        <fullName evidence="3">Uncharacterized protein</fullName>
    </submittedName>
</protein>
<gene>
    <name evidence="2" type="ORF">RMAR00112_LOCUS22968</name>
    <name evidence="3" type="ORF">RMAR00112_LOCUS22970</name>
</gene>
<evidence type="ECO:0000313" key="3">
    <source>
        <dbReference type="EMBL" id="CAE0054941.1"/>
    </source>
</evidence>
<feature type="transmembrane region" description="Helical" evidence="1">
    <location>
        <begin position="20"/>
        <end position="45"/>
    </location>
</feature>
<dbReference type="AlphaFoldDB" id="A0A7S2ZXR8"/>
<evidence type="ECO:0000313" key="2">
    <source>
        <dbReference type="EMBL" id="CAE0054939.1"/>
    </source>
</evidence>
<reference evidence="3" key="1">
    <citation type="submission" date="2021-01" db="EMBL/GenBank/DDBJ databases">
        <authorList>
            <person name="Corre E."/>
            <person name="Pelletier E."/>
            <person name="Niang G."/>
            <person name="Scheremetjew M."/>
            <person name="Finn R."/>
            <person name="Kale V."/>
            <person name="Holt S."/>
            <person name="Cochrane G."/>
            <person name="Meng A."/>
            <person name="Brown T."/>
            <person name="Cohen L."/>
        </authorList>
    </citation>
    <scope>NUCLEOTIDE SEQUENCE</scope>
    <source>
        <strain evidence="3">CCMP 769</strain>
    </source>
</reference>
<name>A0A7S2ZXR8_9RHOD</name>
<dbReference type="EMBL" id="HBHW01029617">
    <property type="protein sequence ID" value="CAE0054939.1"/>
    <property type="molecule type" value="Transcribed_RNA"/>
</dbReference>
<proteinExistence type="predicted"/>
<keyword evidence="1" id="KW-0472">Membrane</keyword>
<keyword evidence="1" id="KW-1133">Transmembrane helix</keyword>
<keyword evidence="1" id="KW-0812">Transmembrane</keyword>
<accession>A0A7S2ZXR8</accession>
<dbReference type="EMBL" id="HBHW01029619">
    <property type="protein sequence ID" value="CAE0054941.1"/>
    <property type="molecule type" value="Transcribed_RNA"/>
</dbReference>
<organism evidence="3">
    <name type="scientific">Rhodosorus marinus</name>
    <dbReference type="NCBI Taxonomy" id="101924"/>
    <lineage>
        <taxon>Eukaryota</taxon>
        <taxon>Rhodophyta</taxon>
        <taxon>Stylonematophyceae</taxon>
        <taxon>Stylonematales</taxon>
        <taxon>Stylonemataceae</taxon>
        <taxon>Rhodosorus</taxon>
    </lineage>
</organism>
<sequence>MLEGRGKALVSRFGDQEGFVLFSYPFFFFKSLWIPLVVIDLFWGFGRGSGELGKGFELLFLCRSPVRVFFFGNQSLSLLRKEQANMSSFFSNLNDKMRKASQDIGPKAAQFQKQMNNKWAEVYGANEAGQLYIEDEELVSLIEAHSPTIDWTFLARLFICAEECWLLALIV</sequence>
<evidence type="ECO:0000256" key="1">
    <source>
        <dbReference type="SAM" id="Phobius"/>
    </source>
</evidence>